<dbReference type="EMBL" id="MT143142">
    <property type="protein sequence ID" value="QJA93344.1"/>
    <property type="molecule type" value="Genomic_DNA"/>
</dbReference>
<protein>
    <submittedName>
        <fullName evidence="1">Uncharacterized protein</fullName>
    </submittedName>
</protein>
<reference evidence="1" key="1">
    <citation type="submission" date="2020-03" db="EMBL/GenBank/DDBJ databases">
        <title>The deep terrestrial virosphere.</title>
        <authorList>
            <person name="Holmfeldt K."/>
            <person name="Nilsson E."/>
            <person name="Simone D."/>
            <person name="Lopez-Fernandez M."/>
            <person name="Wu X."/>
            <person name="de Brujin I."/>
            <person name="Lundin D."/>
            <person name="Andersson A."/>
            <person name="Bertilsson S."/>
            <person name="Dopson M."/>
        </authorList>
    </citation>
    <scope>NUCLEOTIDE SEQUENCE</scope>
    <source>
        <strain evidence="1">MM415B04258</strain>
    </source>
</reference>
<accession>A0A6M3LJ26</accession>
<organism evidence="1">
    <name type="scientific">viral metagenome</name>
    <dbReference type="NCBI Taxonomy" id="1070528"/>
    <lineage>
        <taxon>unclassified sequences</taxon>
        <taxon>metagenomes</taxon>
        <taxon>organismal metagenomes</taxon>
    </lineage>
</organism>
<evidence type="ECO:0000313" key="1">
    <source>
        <dbReference type="EMBL" id="QJA93344.1"/>
    </source>
</evidence>
<dbReference type="AlphaFoldDB" id="A0A6M3LJ26"/>
<proteinExistence type="predicted"/>
<sequence>MNDFHEDLEFSHKADELSCWEEIYNTAFPANKAITNTRDNGDLQHLGIDRTIVLSSGKAIYIDEKVRRKDYGDILLEYISNSCTETKGWVEKPLFCDYIAYAILPINTCYLLPVPQLQKAWIEHKDLWLFSYGTRIAENKYYNTLSCPVPINILFKAIGNSLRIRFTGSWNR</sequence>
<gene>
    <name evidence="1" type="ORF">MM415B04258_0001</name>
</gene>
<name>A0A6M3LJ26_9ZZZZ</name>